<dbReference type="RefSeq" id="WP_110129602.1">
    <property type="nucleotide sequence ID" value="NZ_QHJQ01000001.1"/>
</dbReference>
<dbReference type="Proteomes" id="UP000247099">
    <property type="component" value="Unassembled WGS sequence"/>
</dbReference>
<sequence>MSTLTLLPRGSLRALAITCAAIYSQGVLPAQSSATVDLYRIPEPTTEELERIPKNLARWHMGATLILVKDDQFQRIQVPDVGYFEESIFLSDNSALTYTIENGRHDYIIDLGQFMRVSRFFLNNQSASGDFQLFKSDTLEDVESDAWIALTKEIDFKSGELPSVTFPEVETRFIMVRFDISKSGTIGNFGATGPLKITQAEFTLGKGESEEELIQAQSPIIDYDFASAYTGTRIAYVSGGPIDKILNLLDEDPTTTYEFPSNEECIIIVDMKKETQVRTFAAQYSTQTSGLVQVYFLDQLPSYFEDSQGATGVATYEDDQGMLQRAELAATGGAYTPYLAAQSSHEVVSVPLDYFKEIEDSYSVRVSANEDRALQIFDDLERRYAIFRFVPEGAGTESVIQTALYRPGQQDFQVQSAQGRPGITFGQVEVVGNVEFDDIIFTMETEDGDPGGPPEDPPDDPPVISE</sequence>
<comment type="caution">
    <text evidence="2">The sequence shown here is derived from an EMBL/GenBank/DDBJ whole genome shotgun (WGS) entry which is preliminary data.</text>
</comment>
<proteinExistence type="predicted"/>
<dbReference type="InParanoid" id="A0A317ZMQ6"/>
<evidence type="ECO:0000313" key="3">
    <source>
        <dbReference type="Proteomes" id="UP000247099"/>
    </source>
</evidence>
<keyword evidence="3" id="KW-1185">Reference proteome</keyword>
<name>A0A317ZMQ6_9BACT</name>
<feature type="region of interest" description="Disordered" evidence="1">
    <location>
        <begin position="443"/>
        <end position="466"/>
    </location>
</feature>
<reference evidence="2 3" key="1">
    <citation type="submission" date="2018-05" db="EMBL/GenBank/DDBJ databases">
        <title>Coraliomargarita sinensis sp. nov., isolated from a marine solar saltern.</title>
        <authorList>
            <person name="Zhou L.Y."/>
        </authorList>
    </citation>
    <scope>NUCLEOTIDE SEQUENCE [LARGE SCALE GENOMIC DNA]</scope>
    <source>
        <strain evidence="2 3">WN38</strain>
    </source>
</reference>
<accession>A0A317ZMQ6</accession>
<organism evidence="2 3">
    <name type="scientific">Coraliomargarita sinensis</name>
    <dbReference type="NCBI Taxonomy" id="2174842"/>
    <lineage>
        <taxon>Bacteria</taxon>
        <taxon>Pseudomonadati</taxon>
        <taxon>Verrucomicrobiota</taxon>
        <taxon>Opitutia</taxon>
        <taxon>Puniceicoccales</taxon>
        <taxon>Coraliomargaritaceae</taxon>
        <taxon>Coraliomargarita</taxon>
    </lineage>
</organism>
<dbReference type="AlphaFoldDB" id="A0A317ZMQ6"/>
<evidence type="ECO:0000313" key="2">
    <source>
        <dbReference type="EMBL" id="PXA05523.1"/>
    </source>
</evidence>
<protein>
    <submittedName>
        <fullName evidence="2">Uncharacterized protein</fullName>
    </submittedName>
</protein>
<gene>
    <name evidence="2" type="ORF">DDZ13_01230</name>
</gene>
<evidence type="ECO:0000256" key="1">
    <source>
        <dbReference type="SAM" id="MobiDB-lite"/>
    </source>
</evidence>
<dbReference type="EMBL" id="QHJQ01000001">
    <property type="protein sequence ID" value="PXA05523.1"/>
    <property type="molecule type" value="Genomic_DNA"/>
</dbReference>